<evidence type="ECO:0000256" key="1">
    <source>
        <dbReference type="ARBA" id="ARBA00007169"/>
    </source>
</evidence>
<keyword evidence="5" id="KW-1185">Reference proteome</keyword>
<evidence type="ECO:0000313" key="3">
    <source>
        <dbReference type="EMBL" id="CBZ42144.1"/>
    </source>
</evidence>
<dbReference type="OrthoDB" id="8480037at2"/>
<dbReference type="EMBL" id="FR823394">
    <property type="protein sequence ID" value="CBZ42144.1"/>
    <property type="molecule type" value="Genomic_DNA"/>
</dbReference>
<sequence>MSVLSTELVAETPYVWRARKPGSRHRLICFPHAGAGATTYADWAPLLPPEIELVAVQLPGRQNRIAEKPFTDVAPLVGVVAQALRPVLGGSFSFFGHSCGAALAFELAKTLRTKGLPGPARLFLSAQPAPGATGVRHLHDLPEDAFRAEMIGLGGIDEEIARDEFVMDSLLPVLRADFRLWERHRTAQDPPLDCPITVLAGDGDPRAPKETVDGWRNQTNAEFGTVFYPGGHFYFLDSPGDVIALIAEQTLGAPERRPA</sequence>
<dbReference type="GO" id="GO:0008610">
    <property type="term" value="P:lipid biosynthetic process"/>
    <property type="evidence" value="ECO:0007669"/>
    <property type="project" value="TreeGrafter"/>
</dbReference>
<dbReference type="Proteomes" id="UP000003963">
    <property type="component" value="Unassembled WGS sequence"/>
</dbReference>
<gene>
    <name evidence="3" type="primary">hmtJ</name>
    <name evidence="4" type="ORF">SSOG_07628</name>
</gene>
<dbReference type="STRING" id="457427.SSOG_07628"/>
<dbReference type="HOGENOM" id="CLU_070456_1_1_11"/>
<reference evidence="4 5" key="1">
    <citation type="submission" date="2009-02" db="EMBL/GenBank/DDBJ databases">
        <title>Annotation of Streptomyces hygroscopicus strain ATCC 53653.</title>
        <authorList>
            <consortium name="The Broad Institute Genome Sequencing Platform"/>
            <consortium name="Broad Institute Microbial Sequencing Center"/>
            <person name="Fischbach M."/>
            <person name="Godfrey P."/>
            <person name="Ward D."/>
            <person name="Young S."/>
            <person name="Zeng Q."/>
            <person name="Koehrsen M."/>
            <person name="Alvarado L."/>
            <person name="Berlin A.M."/>
            <person name="Bochicchio J."/>
            <person name="Borenstein D."/>
            <person name="Chapman S.B."/>
            <person name="Chen Z."/>
            <person name="Engels R."/>
            <person name="Freedman E."/>
            <person name="Gellesch M."/>
            <person name="Goldberg J."/>
            <person name="Griggs A."/>
            <person name="Gujja S."/>
            <person name="Heilman E.R."/>
            <person name="Heiman D.I."/>
            <person name="Hepburn T.A."/>
            <person name="Howarth C."/>
            <person name="Jen D."/>
            <person name="Larson L."/>
            <person name="Lewis B."/>
            <person name="Mehta T."/>
            <person name="Park D."/>
            <person name="Pearson M."/>
            <person name="Richards J."/>
            <person name="Roberts A."/>
            <person name="Saif S."/>
            <person name="Shea T.D."/>
            <person name="Shenoy N."/>
            <person name="Sisk P."/>
            <person name="Stolte C."/>
            <person name="Sykes S.N."/>
            <person name="Thomson T."/>
            <person name="Walk T."/>
            <person name="White J."/>
            <person name="Yandava C."/>
            <person name="Straight P."/>
            <person name="Clardy J."/>
            <person name="Hung D."/>
            <person name="Kolter R."/>
            <person name="Mekalanos J."/>
            <person name="Walker S."/>
            <person name="Walsh C.T."/>
            <person name="Wieland-Brown L.C."/>
            <person name="Haas B."/>
            <person name="Nusbaum C."/>
            <person name="Birren B."/>
        </authorList>
    </citation>
    <scope>NUCLEOTIDE SEQUENCE [LARGE SCALE GENOMIC DNA]</scope>
    <source>
        <strain evidence="4 5">ATCC 53653</strain>
    </source>
</reference>
<dbReference type="InterPro" id="IPR012223">
    <property type="entry name" value="TEII"/>
</dbReference>
<proteinExistence type="inferred from homology"/>
<dbReference type="AlphaFoldDB" id="D9WMP8"/>
<dbReference type="PANTHER" id="PTHR11487">
    <property type="entry name" value="THIOESTERASE"/>
    <property type="match status" value="1"/>
</dbReference>
<name>D9WMP8_9ACTN</name>
<dbReference type="PANTHER" id="PTHR11487:SF0">
    <property type="entry name" value="S-ACYL FATTY ACID SYNTHASE THIOESTERASE, MEDIUM CHAIN"/>
    <property type="match status" value="1"/>
</dbReference>
<dbReference type="Pfam" id="PF00975">
    <property type="entry name" value="Thioesterase"/>
    <property type="match status" value="1"/>
</dbReference>
<reference evidence="3" key="2">
    <citation type="submission" date="2011-02" db="EMBL/GenBank/DDBJ databases">
        <title>Biosynthesis of himastatin: gene cluster and characterization of two cytochrome P450 enzymes involved in post-tailoring oxidative tricyclic hexahydropyrroloindole moiety formation and regiospecific biaryl coupling.</title>
        <authorList>
            <person name="Ma J.Y."/>
            <person name="Wang Z.W."/>
            <person name="Zuo D.G."/>
            <person name="Luo M.H."/>
            <person name="Xie Y.C."/>
            <person name="Wang B."/>
            <person name="Huang H.B."/>
            <person name="Cheng Y.Q."/>
            <person name="Zhang C.S."/>
            <person name="Ju J.H."/>
        </authorList>
    </citation>
    <scope>NUCLEOTIDE SEQUENCE</scope>
    <source>
        <strain evidence="3">Type strain: ATCC 53653</strain>
    </source>
</reference>
<dbReference type="InterPro" id="IPR001031">
    <property type="entry name" value="Thioesterase"/>
</dbReference>
<evidence type="ECO:0000313" key="4">
    <source>
        <dbReference type="EMBL" id="EFL27914.1"/>
    </source>
</evidence>
<dbReference type="EMBL" id="GG657754">
    <property type="protein sequence ID" value="EFL27914.1"/>
    <property type="molecule type" value="Genomic_DNA"/>
</dbReference>
<protein>
    <submittedName>
        <fullName evidence="4">Gramicidin S biosynthesis protein GrsT</fullName>
    </submittedName>
    <submittedName>
        <fullName evidence="3">Putative thioesterase</fullName>
    </submittedName>
</protein>
<dbReference type="RefSeq" id="WP_009719712.1">
    <property type="nucleotide sequence ID" value="NZ_GG657754.1"/>
</dbReference>
<evidence type="ECO:0000313" key="5">
    <source>
        <dbReference type="Proteomes" id="UP000003963"/>
    </source>
</evidence>
<accession>D9WMP8</accession>
<organism evidence="4 5">
    <name type="scientific">Streptomyces himastatinicus ATCC 53653</name>
    <dbReference type="NCBI Taxonomy" id="457427"/>
    <lineage>
        <taxon>Bacteria</taxon>
        <taxon>Bacillati</taxon>
        <taxon>Actinomycetota</taxon>
        <taxon>Actinomycetes</taxon>
        <taxon>Kitasatosporales</taxon>
        <taxon>Streptomycetaceae</taxon>
        <taxon>Streptomyces</taxon>
        <taxon>Streptomyces violaceusniger group</taxon>
    </lineage>
</organism>
<feature type="domain" description="Thioesterase" evidence="2">
    <location>
        <begin position="26"/>
        <end position="246"/>
    </location>
</feature>
<dbReference type="InterPro" id="IPR029058">
    <property type="entry name" value="AB_hydrolase_fold"/>
</dbReference>
<dbReference type="SUPFAM" id="SSF53474">
    <property type="entry name" value="alpha/beta-Hydrolases"/>
    <property type="match status" value="1"/>
</dbReference>
<comment type="similarity">
    <text evidence="1">Belongs to the thioesterase family.</text>
</comment>
<evidence type="ECO:0000259" key="2">
    <source>
        <dbReference type="Pfam" id="PF00975"/>
    </source>
</evidence>
<dbReference type="Gene3D" id="3.40.50.1820">
    <property type="entry name" value="alpha/beta hydrolase"/>
    <property type="match status" value="1"/>
</dbReference>